<dbReference type="AlphaFoldDB" id="A0A4D7ANP0"/>
<keyword evidence="2" id="KW-1185">Reference proteome</keyword>
<sequence length="159" mass="18225">MTQEFLQDAMVADLKELFSHERLKNSLGVEREIQIYPQDVPIRRGDDEAIDKEAPPEPYVVVRLRGGKTESDDDPQIIDAVLVACVYDPDPGRQGYRDALHIINKIYHHYSACAVIGNRWEILYPMEWVTQEEDTHPLYLTAMSLRIQAPAVHKEVPEA</sequence>
<reference evidence="2" key="1">
    <citation type="submission" date="2018-12" db="EMBL/GenBank/DDBJ databases">
        <title>Dusodibacter welbiota gen. nov., sp. nov., isolated from human faeces and emended description of the Oscillibacter genus.</title>
        <authorList>
            <person name="Le Roy T."/>
            <person name="Van der Smissen P."/>
            <person name="Delzenne N."/>
            <person name="Muccioli G."/>
            <person name="Collet J.F."/>
            <person name="Cani P.D."/>
        </authorList>
    </citation>
    <scope>NUCLEOTIDE SEQUENCE [LARGE SCALE GENOMIC DNA]</scope>
    <source>
        <strain evidence="2">J115</strain>
    </source>
</reference>
<accession>A0A4D7ANP0</accession>
<dbReference type="Proteomes" id="UP000298642">
    <property type="component" value="Chromosome"/>
</dbReference>
<evidence type="ECO:0000313" key="2">
    <source>
        <dbReference type="Proteomes" id="UP000298642"/>
    </source>
</evidence>
<dbReference type="RefSeq" id="WP_136891195.1">
    <property type="nucleotide sequence ID" value="NZ_CP034413.3"/>
</dbReference>
<evidence type="ECO:0000313" key="1">
    <source>
        <dbReference type="EMBL" id="QCI59208.1"/>
    </source>
</evidence>
<name>A0A4D7ANP0_9FIRM</name>
<gene>
    <name evidence="1" type="ORF">EIO64_08210</name>
</gene>
<dbReference type="KEGG" id="obj:EIO64_08210"/>
<dbReference type="EMBL" id="CP034413">
    <property type="protein sequence ID" value="QCI59208.1"/>
    <property type="molecule type" value="Genomic_DNA"/>
</dbReference>
<proteinExistence type="predicted"/>
<evidence type="ECO:0008006" key="3">
    <source>
        <dbReference type="Google" id="ProtNLM"/>
    </source>
</evidence>
<organism evidence="1 2">
    <name type="scientific">Dysosmobacter welbionis</name>
    <dbReference type="NCBI Taxonomy" id="2093857"/>
    <lineage>
        <taxon>Bacteria</taxon>
        <taxon>Bacillati</taxon>
        <taxon>Bacillota</taxon>
        <taxon>Clostridia</taxon>
        <taxon>Eubacteriales</taxon>
        <taxon>Oscillospiraceae</taxon>
        <taxon>Dysosmobacter</taxon>
    </lineage>
</organism>
<protein>
    <recommendedName>
        <fullName evidence="3">Tail terminator</fullName>
    </recommendedName>
</protein>